<dbReference type="Pfam" id="PF13487">
    <property type="entry name" value="HD_5"/>
    <property type="match status" value="1"/>
</dbReference>
<dbReference type="Gene3D" id="1.10.3210.10">
    <property type="entry name" value="Hypothetical protein af1432"/>
    <property type="match status" value="1"/>
</dbReference>
<dbReference type="GO" id="GO:0008081">
    <property type="term" value="F:phosphoric diester hydrolase activity"/>
    <property type="evidence" value="ECO:0007669"/>
    <property type="project" value="UniProtKB-ARBA"/>
</dbReference>
<accession>A0A178MVN7</accession>
<protein>
    <submittedName>
        <fullName evidence="2">Phosphodiesterase</fullName>
    </submittedName>
</protein>
<evidence type="ECO:0000313" key="3">
    <source>
        <dbReference type="Proteomes" id="UP000078543"/>
    </source>
</evidence>
<dbReference type="InterPro" id="IPR037522">
    <property type="entry name" value="HD_GYP_dom"/>
</dbReference>
<evidence type="ECO:0000313" key="2">
    <source>
        <dbReference type="EMBL" id="OAN54398.1"/>
    </source>
</evidence>
<dbReference type="Proteomes" id="UP000078543">
    <property type="component" value="Unassembled WGS sequence"/>
</dbReference>
<dbReference type="SUPFAM" id="SSF55781">
    <property type="entry name" value="GAF domain-like"/>
    <property type="match status" value="1"/>
</dbReference>
<dbReference type="PANTHER" id="PTHR45228:SF1">
    <property type="entry name" value="CYCLIC DI-GMP PHOSPHODIESTERASE TM_0186"/>
    <property type="match status" value="1"/>
</dbReference>
<dbReference type="SUPFAM" id="SSF109604">
    <property type="entry name" value="HD-domain/PDEase-like"/>
    <property type="match status" value="1"/>
</dbReference>
<dbReference type="InterPro" id="IPR052020">
    <property type="entry name" value="Cyclic_di-GMP/3'3'-cGAMP_PDE"/>
</dbReference>
<feature type="domain" description="HD-GYP" evidence="1">
    <location>
        <begin position="160"/>
        <end position="368"/>
    </location>
</feature>
<dbReference type="PANTHER" id="PTHR45228">
    <property type="entry name" value="CYCLIC DI-GMP PHOSPHODIESTERASE TM_0186-RELATED"/>
    <property type="match status" value="1"/>
</dbReference>
<proteinExistence type="predicted"/>
<dbReference type="Gene3D" id="3.30.450.40">
    <property type="match status" value="1"/>
</dbReference>
<dbReference type="EMBL" id="LWQU01000112">
    <property type="protein sequence ID" value="OAN54398.1"/>
    <property type="molecule type" value="Genomic_DNA"/>
</dbReference>
<dbReference type="OrthoDB" id="9176789at2"/>
<dbReference type="PROSITE" id="PS51832">
    <property type="entry name" value="HD_GYP"/>
    <property type="match status" value="1"/>
</dbReference>
<dbReference type="SMART" id="SM00471">
    <property type="entry name" value="HDc"/>
    <property type="match status" value="1"/>
</dbReference>
<dbReference type="STRING" id="1437059.A6A05_08530"/>
<dbReference type="InterPro" id="IPR003607">
    <property type="entry name" value="HD/PDEase_dom"/>
</dbReference>
<comment type="caution">
    <text evidence="2">The sequence shown here is derived from an EMBL/GenBank/DDBJ whole genome shotgun (WGS) entry which is preliminary data.</text>
</comment>
<dbReference type="RefSeq" id="WP_068498380.1">
    <property type="nucleotide sequence ID" value="NZ_LWQU01000112.1"/>
</dbReference>
<keyword evidence="3" id="KW-1185">Reference proteome</keyword>
<name>A0A178MVN7_9PROT</name>
<sequence length="372" mass="41143">MNEVDQGLYRGVAERLICLHDEIKTDGTLVALNRVAIALYDAKTDLLKTFIHSSDGDSPLVNHTSRLADVPSLQQLAGTGARRIIHDLTEAAERGQDHARRLIAAGYRSSYTMPIQHRGILYGFVFFNSFQAGYFAPSVVQRLRPYAELIALSIMRDLDTLRMMQAAVKTIRSVSSARDEETGAHLARMARYAQVVAQRLAGPNGLTDEYVEYLFQFCPLHDVGKIAVADAILLKPGRLTADEFTAMKAHVAKGVEIVDGMINDFELRSLPHFQVLRNIVAYHHEALDGSGYPYGLSGVDIPIEARIAAVADVFDALTSTRPYKEAWDVDRALGLLRDMSGIKFAPDCVAALCESEAEIREIQAKFTETVFD</sequence>
<dbReference type="InterPro" id="IPR029016">
    <property type="entry name" value="GAF-like_dom_sf"/>
</dbReference>
<organism evidence="2 3">
    <name type="scientific">Magnetospirillum moscoviense</name>
    <dbReference type="NCBI Taxonomy" id="1437059"/>
    <lineage>
        <taxon>Bacteria</taxon>
        <taxon>Pseudomonadati</taxon>
        <taxon>Pseudomonadota</taxon>
        <taxon>Alphaproteobacteria</taxon>
        <taxon>Rhodospirillales</taxon>
        <taxon>Rhodospirillaceae</taxon>
        <taxon>Magnetospirillum</taxon>
    </lineage>
</organism>
<dbReference type="AlphaFoldDB" id="A0A178MVN7"/>
<dbReference type="CDD" id="cd00077">
    <property type="entry name" value="HDc"/>
    <property type="match status" value="1"/>
</dbReference>
<gene>
    <name evidence="2" type="ORF">A6A05_08530</name>
</gene>
<evidence type="ECO:0000259" key="1">
    <source>
        <dbReference type="PROSITE" id="PS51832"/>
    </source>
</evidence>
<reference evidence="2 3" key="1">
    <citation type="submission" date="2016-04" db="EMBL/GenBank/DDBJ databases">
        <title>Draft genome sequence of freshwater magnetotactic bacteria Magnetospirillum marisnigri SP-1 and Magnetospirillum moscoviense BB-1.</title>
        <authorList>
            <person name="Koziaeva V."/>
            <person name="Dziuba M.V."/>
            <person name="Ivanov T.M."/>
            <person name="Kuznetsov B."/>
            <person name="Grouzdev D.S."/>
        </authorList>
    </citation>
    <scope>NUCLEOTIDE SEQUENCE [LARGE SCALE GENOMIC DNA]</scope>
    <source>
        <strain evidence="2 3">BB-1</strain>
    </source>
</reference>